<accession>A0A8T0CPC9</accession>
<organism evidence="2 3">
    <name type="scientific">Corymbia citriodora subsp. variegata</name>
    <dbReference type="NCBI Taxonomy" id="360336"/>
    <lineage>
        <taxon>Eukaryota</taxon>
        <taxon>Viridiplantae</taxon>
        <taxon>Streptophyta</taxon>
        <taxon>Embryophyta</taxon>
        <taxon>Tracheophyta</taxon>
        <taxon>Spermatophyta</taxon>
        <taxon>Magnoliopsida</taxon>
        <taxon>eudicotyledons</taxon>
        <taxon>Gunneridae</taxon>
        <taxon>Pentapetalae</taxon>
        <taxon>rosids</taxon>
        <taxon>malvids</taxon>
        <taxon>Myrtales</taxon>
        <taxon>Myrtaceae</taxon>
        <taxon>Myrtoideae</taxon>
        <taxon>Eucalypteae</taxon>
        <taxon>Corymbia</taxon>
    </lineage>
</organism>
<proteinExistence type="predicted"/>
<feature type="signal peptide" evidence="1">
    <location>
        <begin position="1"/>
        <end position="35"/>
    </location>
</feature>
<evidence type="ECO:0000313" key="3">
    <source>
        <dbReference type="Proteomes" id="UP000806378"/>
    </source>
</evidence>
<dbReference type="Gramene" id="rna-gnl|WGS:JABURB|Cocit.L1280.1">
    <property type="protein sequence ID" value="cds-KAF7849064.1"/>
    <property type="gene ID" value="gene-BT93_L1280"/>
</dbReference>
<keyword evidence="1" id="KW-0732">Signal</keyword>
<evidence type="ECO:0008006" key="4">
    <source>
        <dbReference type="Google" id="ProtNLM"/>
    </source>
</evidence>
<feature type="chain" id="PRO_5035871132" description="Secreted protein" evidence="1">
    <location>
        <begin position="36"/>
        <end position="96"/>
    </location>
</feature>
<reference evidence="2" key="1">
    <citation type="submission" date="2020-05" db="EMBL/GenBank/DDBJ databases">
        <title>WGS assembly of Corymbia citriodora subspecies variegata.</title>
        <authorList>
            <person name="Barry K."/>
            <person name="Hundley H."/>
            <person name="Shu S."/>
            <person name="Jenkins J."/>
            <person name="Grimwood J."/>
            <person name="Baten A."/>
        </authorList>
    </citation>
    <scope>NUCLEOTIDE SEQUENCE</scope>
    <source>
        <strain evidence="2">CV2-018</strain>
    </source>
</reference>
<comment type="caution">
    <text evidence="2">The sequence shown here is derived from an EMBL/GenBank/DDBJ whole genome shotgun (WGS) entry which is preliminary data.</text>
</comment>
<sequence length="96" mass="10863">MQFRRQRAMEKFCAKSIVLLVLLIFALGWGTSVEARDVTHPCRTVRDCGDPRFCRCPTPLHLCICYYPPLGVGRGSPIYSITPESQQEDPIEPIIP</sequence>
<dbReference type="EMBL" id="MU089882">
    <property type="protein sequence ID" value="KAF7849064.1"/>
    <property type="molecule type" value="Genomic_DNA"/>
</dbReference>
<evidence type="ECO:0000256" key="1">
    <source>
        <dbReference type="SAM" id="SignalP"/>
    </source>
</evidence>
<dbReference type="AlphaFoldDB" id="A0A8T0CPC9"/>
<evidence type="ECO:0000313" key="2">
    <source>
        <dbReference type="EMBL" id="KAF7849064.1"/>
    </source>
</evidence>
<gene>
    <name evidence="2" type="ORF">BT93_L1280</name>
</gene>
<protein>
    <recommendedName>
        <fullName evidence="4">Secreted protein</fullName>
    </recommendedName>
</protein>
<dbReference type="Proteomes" id="UP000806378">
    <property type="component" value="Unassembled WGS sequence"/>
</dbReference>
<name>A0A8T0CPC9_CORYI</name>
<keyword evidence="3" id="KW-1185">Reference proteome</keyword>